<gene>
    <name evidence="3" type="ORF">N7469_006017</name>
</gene>
<feature type="region of interest" description="Disordered" evidence="1">
    <location>
        <begin position="500"/>
        <end position="565"/>
    </location>
</feature>
<feature type="region of interest" description="Disordered" evidence="1">
    <location>
        <begin position="583"/>
        <end position="606"/>
    </location>
</feature>
<feature type="transmembrane region" description="Helical" evidence="2">
    <location>
        <begin position="71"/>
        <end position="92"/>
    </location>
</feature>
<feature type="compositionally biased region" description="Polar residues" evidence="1">
    <location>
        <begin position="166"/>
        <end position="175"/>
    </location>
</feature>
<feature type="region of interest" description="Disordered" evidence="1">
    <location>
        <begin position="193"/>
        <end position="411"/>
    </location>
</feature>
<dbReference type="RefSeq" id="XP_056500173.1">
    <property type="nucleotide sequence ID" value="XM_056644935.1"/>
</dbReference>
<feature type="compositionally biased region" description="Polar residues" evidence="1">
    <location>
        <begin position="326"/>
        <end position="353"/>
    </location>
</feature>
<feature type="compositionally biased region" description="Polar residues" evidence="1">
    <location>
        <begin position="250"/>
        <end position="260"/>
    </location>
</feature>
<sequence>MPHAHHAMALRHTHTRREVVPPARLPFLVPSDSVNPSSVPSLVARAPNADSTSSCTGSSCEKPTSNMTTTVLPVVLGAGVPILCAIIVLIFLHRRHVKKLMREDANDKHRSLDFGLDMDPVGGGRKRTGPPGPDGMPQMMEPSHTKGGMSIDMMHPYLLPPGLHGSQDSLHSMSRSIDDDKYRPSAVSAFGQYDSRSIRSHSRPGRDDASSIAGSNSRFGVSEEPKSALLQNAQRMSRSSPPPLYKSPSEDSMAQANAHSPQDRLGSHSGLGPTPSENEEHGHAIGTATADTSKALPYPESNTSSLHFDTNPHAHDNRPNFPLPEPSSQRNSEHAQTSTMQLPRISLPSSDVTSDYGDDRHERRSSLMIPAVNVHGAETHEESPEKDKDNKLPELPEEPQQNLDAVYDNRRDTRRLTLGVRPLPPEDPSDNPEQRANRIRSFYKEYFDDSKRDTTYYEDYGPEFYDDGGYVYDPSTGDYYDTTAPPPMPFAEPMGRRAMTPPPRAPPRFQGASRHMATNSGGGYSGYGTPPPRAFSSASGAFGGGPRGPRRPMPPPAPLQVLPTPHMLNDDSIFLAHEFAPGKNFRDQASGRPETPTGGQRPFSPGMRAHTPLASAFDELSVIPSPHALRKSGTFTSLDFAPPPRFKNEGPGSDAGSIRSNRTGISNVHMNNVRMGNYRVSRLPPDMVGTKDDLMATLKPDWDMKR</sequence>
<feature type="compositionally biased region" description="Polar residues" evidence="1">
    <location>
        <begin position="229"/>
        <end position="239"/>
    </location>
</feature>
<dbReference type="AlphaFoldDB" id="A0A9W9TNP1"/>
<proteinExistence type="predicted"/>
<keyword evidence="4" id="KW-1185">Reference proteome</keyword>
<dbReference type="EMBL" id="JAPQKT010000005">
    <property type="protein sequence ID" value="KAJ5231429.1"/>
    <property type="molecule type" value="Genomic_DNA"/>
</dbReference>
<evidence type="ECO:0000313" key="3">
    <source>
        <dbReference type="EMBL" id="KAJ5231429.1"/>
    </source>
</evidence>
<dbReference type="Proteomes" id="UP001147733">
    <property type="component" value="Unassembled WGS sequence"/>
</dbReference>
<name>A0A9W9TNP1_PENCI</name>
<dbReference type="PANTHER" id="PTHR42088:SF1">
    <property type="entry name" value="YALI0F10131P"/>
    <property type="match status" value="1"/>
</dbReference>
<protein>
    <submittedName>
        <fullName evidence="3">Uncharacterized protein</fullName>
    </submittedName>
</protein>
<evidence type="ECO:0000256" key="2">
    <source>
        <dbReference type="SAM" id="Phobius"/>
    </source>
</evidence>
<feature type="region of interest" description="Disordered" evidence="1">
    <location>
        <begin position="44"/>
        <end position="64"/>
    </location>
</feature>
<feature type="compositionally biased region" description="Basic and acidic residues" evidence="1">
    <location>
        <begin position="377"/>
        <end position="394"/>
    </location>
</feature>
<keyword evidence="2" id="KW-0472">Membrane</keyword>
<reference evidence="3" key="1">
    <citation type="submission" date="2022-11" db="EMBL/GenBank/DDBJ databases">
        <authorList>
            <person name="Petersen C."/>
        </authorList>
    </citation>
    <scope>NUCLEOTIDE SEQUENCE</scope>
    <source>
        <strain evidence="3">IBT 23319</strain>
    </source>
</reference>
<dbReference type="GeneID" id="81384102"/>
<evidence type="ECO:0000313" key="4">
    <source>
        <dbReference type="Proteomes" id="UP001147733"/>
    </source>
</evidence>
<feature type="region of interest" description="Disordered" evidence="1">
    <location>
        <begin position="113"/>
        <end position="179"/>
    </location>
</feature>
<feature type="region of interest" description="Disordered" evidence="1">
    <location>
        <begin position="634"/>
        <end position="663"/>
    </location>
</feature>
<keyword evidence="2" id="KW-0812">Transmembrane</keyword>
<feature type="compositionally biased region" description="Polar residues" evidence="1">
    <location>
        <begin position="49"/>
        <end position="64"/>
    </location>
</feature>
<dbReference type="PANTHER" id="PTHR42088">
    <property type="entry name" value="YALI0F10131P"/>
    <property type="match status" value="1"/>
</dbReference>
<evidence type="ECO:0000256" key="1">
    <source>
        <dbReference type="SAM" id="MobiDB-lite"/>
    </source>
</evidence>
<keyword evidence="2" id="KW-1133">Transmembrane helix</keyword>
<feature type="region of interest" description="Disordered" evidence="1">
    <location>
        <begin position="417"/>
        <end position="436"/>
    </location>
</feature>
<dbReference type="OrthoDB" id="5417135at2759"/>
<accession>A0A9W9TNP1</accession>
<comment type="caution">
    <text evidence="3">The sequence shown here is derived from an EMBL/GenBank/DDBJ whole genome shotgun (WGS) entry which is preliminary data.</text>
</comment>
<reference evidence="3" key="2">
    <citation type="journal article" date="2023" name="IMA Fungus">
        <title>Comparative genomic study of the Penicillium genus elucidates a diverse pangenome and 15 lateral gene transfer events.</title>
        <authorList>
            <person name="Petersen C."/>
            <person name="Sorensen T."/>
            <person name="Nielsen M.R."/>
            <person name="Sondergaard T.E."/>
            <person name="Sorensen J.L."/>
            <person name="Fitzpatrick D.A."/>
            <person name="Frisvad J.C."/>
            <person name="Nielsen K.L."/>
        </authorList>
    </citation>
    <scope>NUCLEOTIDE SEQUENCE</scope>
    <source>
        <strain evidence="3">IBT 23319</strain>
    </source>
</reference>
<organism evidence="3 4">
    <name type="scientific">Penicillium citrinum</name>
    <dbReference type="NCBI Taxonomy" id="5077"/>
    <lineage>
        <taxon>Eukaryota</taxon>
        <taxon>Fungi</taxon>
        <taxon>Dikarya</taxon>
        <taxon>Ascomycota</taxon>
        <taxon>Pezizomycotina</taxon>
        <taxon>Eurotiomycetes</taxon>
        <taxon>Eurotiomycetidae</taxon>
        <taxon>Eurotiales</taxon>
        <taxon>Aspergillaceae</taxon>
        <taxon>Penicillium</taxon>
    </lineage>
</organism>